<proteinExistence type="predicted"/>
<dbReference type="OrthoDB" id="3270336at2759"/>
<name>A0A9P5YY45_9AGAR</name>
<reference evidence="1" key="1">
    <citation type="submission" date="2020-11" db="EMBL/GenBank/DDBJ databases">
        <authorList>
            <consortium name="DOE Joint Genome Institute"/>
            <person name="Ahrendt S."/>
            <person name="Riley R."/>
            <person name="Andreopoulos W."/>
            <person name="Labutti K."/>
            <person name="Pangilinan J."/>
            <person name="Ruiz-Duenas F.J."/>
            <person name="Barrasa J.M."/>
            <person name="Sanchez-Garcia M."/>
            <person name="Camarero S."/>
            <person name="Miyauchi S."/>
            <person name="Serrano A."/>
            <person name="Linde D."/>
            <person name="Babiker R."/>
            <person name="Drula E."/>
            <person name="Ayuso-Fernandez I."/>
            <person name="Pacheco R."/>
            <person name="Padilla G."/>
            <person name="Ferreira P."/>
            <person name="Barriuso J."/>
            <person name="Kellner H."/>
            <person name="Castanera R."/>
            <person name="Alfaro M."/>
            <person name="Ramirez L."/>
            <person name="Pisabarro A.G."/>
            <person name="Kuo A."/>
            <person name="Tritt A."/>
            <person name="Lipzen A."/>
            <person name="He G."/>
            <person name="Yan M."/>
            <person name="Ng V."/>
            <person name="Cullen D."/>
            <person name="Martin F."/>
            <person name="Rosso M.-N."/>
            <person name="Henrissat B."/>
            <person name="Hibbett D."/>
            <person name="Martinez A.T."/>
            <person name="Grigoriev I.V."/>
        </authorList>
    </citation>
    <scope>NUCLEOTIDE SEQUENCE</scope>
    <source>
        <strain evidence="1">CIRM-BRFM 674</strain>
    </source>
</reference>
<dbReference type="EMBL" id="MU155268">
    <property type="protein sequence ID" value="KAF9477208.1"/>
    <property type="molecule type" value="Genomic_DNA"/>
</dbReference>
<evidence type="ECO:0000313" key="2">
    <source>
        <dbReference type="Proteomes" id="UP000807469"/>
    </source>
</evidence>
<organism evidence="1 2">
    <name type="scientific">Pholiota conissans</name>
    <dbReference type="NCBI Taxonomy" id="109636"/>
    <lineage>
        <taxon>Eukaryota</taxon>
        <taxon>Fungi</taxon>
        <taxon>Dikarya</taxon>
        <taxon>Basidiomycota</taxon>
        <taxon>Agaricomycotina</taxon>
        <taxon>Agaricomycetes</taxon>
        <taxon>Agaricomycetidae</taxon>
        <taxon>Agaricales</taxon>
        <taxon>Agaricineae</taxon>
        <taxon>Strophariaceae</taxon>
        <taxon>Pholiota</taxon>
    </lineage>
</organism>
<protein>
    <submittedName>
        <fullName evidence="1">Uncharacterized protein</fullName>
    </submittedName>
</protein>
<keyword evidence="2" id="KW-1185">Reference proteome</keyword>
<comment type="caution">
    <text evidence="1">The sequence shown here is derived from an EMBL/GenBank/DDBJ whole genome shotgun (WGS) entry which is preliminary data.</text>
</comment>
<dbReference type="Proteomes" id="UP000807469">
    <property type="component" value="Unassembled WGS sequence"/>
</dbReference>
<dbReference type="AlphaFoldDB" id="A0A9P5YY45"/>
<evidence type="ECO:0000313" key="1">
    <source>
        <dbReference type="EMBL" id="KAF9477208.1"/>
    </source>
</evidence>
<accession>A0A9P5YY45</accession>
<sequence>MHTEDWHTWKQHEVLLVTVAEKIRIWYKIPGNMPPVPLFFNYHQVYKSSAIAKKNSLARDWFTIWMGFVSYLLSSSERYSPSSS</sequence>
<gene>
    <name evidence="1" type="ORF">BDN70DRAFT_117750</name>
</gene>